<keyword evidence="5" id="KW-0633">Potassium transport</keyword>
<dbReference type="AlphaFoldDB" id="A0A8J5HS61"/>
<dbReference type="InterPro" id="IPR038770">
    <property type="entry name" value="Na+/solute_symporter_sf"/>
</dbReference>
<feature type="transmembrane region" description="Helical" evidence="13">
    <location>
        <begin position="1070"/>
        <end position="1091"/>
    </location>
</feature>
<evidence type="ECO:0000256" key="9">
    <source>
        <dbReference type="ARBA" id="ARBA00023065"/>
    </source>
</evidence>
<name>A0A8J5HS61_ZINOF</name>
<evidence type="ECO:0000256" key="11">
    <source>
        <dbReference type="ARBA" id="ARBA00038341"/>
    </source>
</evidence>
<keyword evidence="7" id="KW-0630">Potassium</keyword>
<evidence type="ECO:0000256" key="8">
    <source>
        <dbReference type="ARBA" id="ARBA00022989"/>
    </source>
</evidence>
<feature type="transmembrane region" description="Helical" evidence="13">
    <location>
        <begin position="1011"/>
        <end position="1032"/>
    </location>
</feature>
<dbReference type="InterPro" id="IPR057291">
    <property type="entry name" value="CHX17_2nd"/>
</dbReference>
<keyword evidence="18" id="KW-1185">Reference proteome</keyword>
<feature type="transmembrane region" description="Helical" evidence="13">
    <location>
        <begin position="131"/>
        <end position="151"/>
    </location>
</feature>
<feature type="transmembrane region" description="Helical" evidence="13">
    <location>
        <begin position="37"/>
        <end position="59"/>
    </location>
</feature>
<reference evidence="17 18" key="1">
    <citation type="submission" date="2020-08" db="EMBL/GenBank/DDBJ databases">
        <title>Plant Genome Project.</title>
        <authorList>
            <person name="Zhang R.-G."/>
        </authorList>
    </citation>
    <scope>NUCLEOTIDE SEQUENCE [LARGE SCALE GENOMIC DNA]</scope>
    <source>
        <tissue evidence="17">Rhizome</tissue>
    </source>
</reference>
<dbReference type="GO" id="GO:0006813">
    <property type="term" value="P:potassium ion transport"/>
    <property type="evidence" value="ECO:0007669"/>
    <property type="project" value="UniProtKB-KW"/>
</dbReference>
<evidence type="ECO:0000313" key="18">
    <source>
        <dbReference type="Proteomes" id="UP000734854"/>
    </source>
</evidence>
<dbReference type="Pfam" id="PF23259">
    <property type="entry name" value="CHX17_C"/>
    <property type="match status" value="2"/>
</dbReference>
<dbReference type="Pfam" id="PF00999">
    <property type="entry name" value="Na_H_Exchanger"/>
    <property type="match status" value="1"/>
</dbReference>
<dbReference type="GO" id="GO:0016020">
    <property type="term" value="C:membrane"/>
    <property type="evidence" value="ECO:0007669"/>
    <property type="project" value="UniProtKB-SubCell"/>
</dbReference>
<evidence type="ECO:0000256" key="4">
    <source>
        <dbReference type="ARBA" id="ARBA00022448"/>
    </source>
</evidence>
<comment type="function">
    <text evidence="1">May function as sodium-coupled metabolite transporter across the chloroplast envelope.</text>
</comment>
<evidence type="ECO:0000256" key="12">
    <source>
        <dbReference type="SAM" id="MobiDB-lite"/>
    </source>
</evidence>
<feature type="transmembrane region" description="Helical" evidence="13">
    <location>
        <begin position="375"/>
        <end position="394"/>
    </location>
</feature>
<keyword evidence="4" id="KW-0813">Transport</keyword>
<sequence>MDYHWRSVNSTPIVCYSTSISTAIGRMDGDNPLDHSLPLFLLQLLVIAVTSRLVAFILLPLHQPRHVSEIVSGLVLGPMGLGQIPGYLRTIFPYRSLPILEVVAYLGIIYFVFITGLEIDPTKLKRSHKYAAFAAASMVFPFAVGAFSGVLVHAHLKIEANRMSFLTFLGATLSTTSFSVLARTLTELKLIKTAVGLASLSSAVFVDSYAWILVSVAFSMTSGKPSAAIWALLSGLVFFLCSFKLAKPAVLWFAQRDEEKAEEMTVCIVLVGAMSWALVGDALGINAILGAFIYGLIIPYRPTGVELVERVGDLVEGLLVPLFYALCGLRSDLRSVNHLWSAVVLATVVVLAAAAKVVACMVVGHLYEMPLADGFAMGLLMTTKGVIEMVILKIGRDSEVLSEQAYSILVVMSVMVTAMVTPLLKLLVTTNRRQVSYERRTIQWPDDSEELRLLLCIHNVRNVPSMLGLLEAAHPSRRSPVFVFSLHLVELTGRASAMLVVHDAASADGDEKQLHKPPFDDRSQGIIQALDSYAQRTPGVTIQPLAAVSAYDTMHEDVCGVAEDNCISFIILPFHKQPTVDGGMQVTNPAVRALNESVLNTASCSVAILVDRGFSGPYRMPGEGQNAAYRVAVLFFGGADDREALSLASRMADHPSISLSIFRFVSDSCPLIPMTTQHHTENFHGSEKLLTVDQETNADELCHGEAEADEACLKEFRRKHDVSSAVGYKEKAVRNSEETVEVIRGMEGWHELYVVGKGSSSSALVAGLTEWCECPQLGAVGDMLASSDFGGSASVLVVQQVKQEKVAAMKSESKYSFGLILLSLLLQHNSMAKKGYRQRDGLNCNAPDHKAVISDSVREKSEMQNGMAAETDHLNADNVCHSSSPGAKTNKTKANGKKNRQPSGHALTRDKSDDENPSLPQLMDKSGNLHDLRRSKPSSDVSEKVGTDGTFSDIFDELPVGNNNATFIVVASRNLRYLTLYVFTASTSNKFFLLLSMVWLDCSIRGLDSLLRLGTTPVLTTLWCSILCFTAMIGFMKMLIITIIATALVIFIGIGLTILIMTAFVSGILWFYGSFWVTVFVSILSGVTSILGHDRIALLITTIYSMHCARCYLGWFGVFFSLNASFISSDFLIHFLKNNINDYKSGNPSE</sequence>
<dbReference type="GO" id="GO:0012505">
    <property type="term" value="C:endomembrane system"/>
    <property type="evidence" value="ECO:0007669"/>
    <property type="project" value="TreeGrafter"/>
</dbReference>
<dbReference type="GO" id="GO:0009941">
    <property type="term" value="C:chloroplast envelope"/>
    <property type="evidence" value="ECO:0007669"/>
    <property type="project" value="UniProtKB-SubCell"/>
</dbReference>
<feature type="transmembrane region" description="Helical" evidence="13">
    <location>
        <begin position="71"/>
        <end position="92"/>
    </location>
</feature>
<dbReference type="GO" id="GO:0006885">
    <property type="term" value="P:regulation of pH"/>
    <property type="evidence" value="ECO:0007669"/>
    <property type="project" value="TreeGrafter"/>
</dbReference>
<feature type="transmembrane region" description="Helical" evidence="13">
    <location>
        <begin position="227"/>
        <end position="246"/>
    </location>
</feature>
<evidence type="ECO:0008006" key="19">
    <source>
        <dbReference type="Google" id="ProtNLM"/>
    </source>
</evidence>
<feature type="compositionally biased region" description="Basic residues" evidence="12">
    <location>
        <begin position="890"/>
        <end position="900"/>
    </location>
</feature>
<dbReference type="GO" id="GO:0015297">
    <property type="term" value="F:antiporter activity"/>
    <property type="evidence" value="ECO:0007669"/>
    <property type="project" value="InterPro"/>
</dbReference>
<feature type="transmembrane region" description="Helical" evidence="13">
    <location>
        <begin position="194"/>
        <end position="221"/>
    </location>
</feature>
<feature type="transmembrane region" description="Helical" evidence="13">
    <location>
        <begin position="163"/>
        <end position="182"/>
    </location>
</feature>
<dbReference type="InterPro" id="IPR057290">
    <property type="entry name" value="CHX17_C"/>
</dbReference>
<feature type="domain" description="Cation/H(+) antiporter C-terminal" evidence="16">
    <location>
        <begin position="630"/>
        <end position="662"/>
    </location>
</feature>
<evidence type="ECO:0000259" key="15">
    <source>
        <dbReference type="Pfam" id="PF23256"/>
    </source>
</evidence>
<dbReference type="GO" id="GO:1902600">
    <property type="term" value="P:proton transmembrane transport"/>
    <property type="evidence" value="ECO:0007669"/>
    <property type="project" value="InterPro"/>
</dbReference>
<protein>
    <recommendedName>
        <fullName evidence="19">Cation/H+ exchanger domain-containing protein</fullName>
    </recommendedName>
</protein>
<dbReference type="PANTHER" id="PTHR32468:SF86">
    <property type="entry name" value="OS11G0123600 PROTEIN"/>
    <property type="match status" value="1"/>
</dbReference>
<evidence type="ECO:0000256" key="13">
    <source>
        <dbReference type="SAM" id="Phobius"/>
    </source>
</evidence>
<feature type="transmembrane region" description="Helical" evidence="13">
    <location>
        <begin position="339"/>
        <end position="363"/>
    </location>
</feature>
<dbReference type="InterPro" id="IPR006153">
    <property type="entry name" value="Cation/H_exchanger_TM"/>
</dbReference>
<evidence type="ECO:0000256" key="3">
    <source>
        <dbReference type="ARBA" id="ARBA00004141"/>
    </source>
</evidence>
<proteinExistence type="inferred from homology"/>
<evidence type="ECO:0000256" key="6">
    <source>
        <dbReference type="ARBA" id="ARBA00022692"/>
    </source>
</evidence>
<keyword evidence="8 13" id="KW-1133">Transmembrane helix</keyword>
<comment type="subcellular location">
    <subcellularLocation>
        <location evidence="3">Membrane</location>
        <topology evidence="3">Multi-pass membrane protein</topology>
    </subcellularLocation>
    <subcellularLocation>
        <location evidence="2">Plastid</location>
        <location evidence="2">Chloroplast envelope</location>
    </subcellularLocation>
</comment>
<dbReference type="Pfam" id="PF23256">
    <property type="entry name" value="CHX17_2nd"/>
    <property type="match status" value="1"/>
</dbReference>
<keyword evidence="9" id="KW-0406">Ion transport</keyword>
<dbReference type="InterPro" id="IPR050794">
    <property type="entry name" value="CPA2_transporter"/>
</dbReference>
<comment type="similarity">
    <text evidence="11">Belongs to the monovalent cation:proton antiporter 2 (CPA2) transporter (TC 2.A.37) family. CHX (TC 2.A.37.4) subfamily.</text>
</comment>
<evidence type="ECO:0000259" key="14">
    <source>
        <dbReference type="Pfam" id="PF00999"/>
    </source>
</evidence>
<evidence type="ECO:0000256" key="2">
    <source>
        <dbReference type="ARBA" id="ARBA00004119"/>
    </source>
</evidence>
<feature type="region of interest" description="Disordered" evidence="12">
    <location>
        <begin position="872"/>
        <end position="945"/>
    </location>
</feature>
<accession>A0A8J5HS61</accession>
<dbReference type="EMBL" id="JACMSC010000005">
    <property type="protein sequence ID" value="KAG6520296.1"/>
    <property type="molecule type" value="Genomic_DNA"/>
</dbReference>
<dbReference type="Gene3D" id="1.20.1530.20">
    <property type="match status" value="1"/>
</dbReference>
<evidence type="ECO:0000256" key="1">
    <source>
        <dbReference type="ARBA" id="ARBA00003198"/>
    </source>
</evidence>
<evidence type="ECO:0000259" key="16">
    <source>
        <dbReference type="Pfam" id="PF23259"/>
    </source>
</evidence>
<evidence type="ECO:0000313" key="17">
    <source>
        <dbReference type="EMBL" id="KAG6520296.1"/>
    </source>
</evidence>
<evidence type="ECO:0000256" key="5">
    <source>
        <dbReference type="ARBA" id="ARBA00022538"/>
    </source>
</evidence>
<organism evidence="17 18">
    <name type="scientific">Zingiber officinale</name>
    <name type="common">Ginger</name>
    <name type="synonym">Amomum zingiber</name>
    <dbReference type="NCBI Taxonomy" id="94328"/>
    <lineage>
        <taxon>Eukaryota</taxon>
        <taxon>Viridiplantae</taxon>
        <taxon>Streptophyta</taxon>
        <taxon>Embryophyta</taxon>
        <taxon>Tracheophyta</taxon>
        <taxon>Spermatophyta</taxon>
        <taxon>Magnoliopsida</taxon>
        <taxon>Liliopsida</taxon>
        <taxon>Zingiberales</taxon>
        <taxon>Zingiberaceae</taxon>
        <taxon>Zingiber</taxon>
    </lineage>
</organism>
<gene>
    <name evidence="17" type="ORF">ZIOFF_017344</name>
</gene>
<feature type="domain" description="Cation/H+ exchanger transmembrane" evidence="14">
    <location>
        <begin position="48"/>
        <end position="425"/>
    </location>
</feature>
<feature type="transmembrane region" description="Helical" evidence="13">
    <location>
        <begin position="98"/>
        <end position="119"/>
    </location>
</feature>
<feature type="transmembrane region" description="Helical" evidence="13">
    <location>
        <begin position="267"/>
        <end position="297"/>
    </location>
</feature>
<dbReference type="Proteomes" id="UP000734854">
    <property type="component" value="Unassembled WGS sequence"/>
</dbReference>
<feature type="transmembrane region" description="Helical" evidence="13">
    <location>
        <begin position="978"/>
        <end position="999"/>
    </location>
</feature>
<feature type="transmembrane region" description="Helical" evidence="13">
    <location>
        <begin position="1112"/>
        <end position="1136"/>
    </location>
</feature>
<feature type="domain" description="Cation/H(+) antiporter C-terminal" evidence="16">
    <location>
        <begin position="723"/>
        <end position="801"/>
    </location>
</feature>
<feature type="domain" description="Cation/H(+) antiporter central" evidence="15">
    <location>
        <begin position="481"/>
        <end position="619"/>
    </location>
</feature>
<feature type="transmembrane region" description="Helical" evidence="13">
    <location>
        <begin position="1039"/>
        <end position="1064"/>
    </location>
</feature>
<dbReference type="PANTHER" id="PTHR32468">
    <property type="entry name" value="CATION/H + ANTIPORTER"/>
    <property type="match status" value="1"/>
</dbReference>
<keyword evidence="10 13" id="KW-0472">Membrane</keyword>
<evidence type="ECO:0000256" key="10">
    <source>
        <dbReference type="ARBA" id="ARBA00023136"/>
    </source>
</evidence>
<keyword evidence="6 13" id="KW-0812">Transmembrane</keyword>
<comment type="caution">
    <text evidence="17">The sequence shown here is derived from an EMBL/GenBank/DDBJ whole genome shotgun (WGS) entry which is preliminary data.</text>
</comment>
<evidence type="ECO:0000256" key="7">
    <source>
        <dbReference type="ARBA" id="ARBA00022958"/>
    </source>
</evidence>
<feature type="transmembrane region" description="Helical" evidence="13">
    <location>
        <begin position="406"/>
        <end position="428"/>
    </location>
</feature>